<comment type="caution">
    <text evidence="4">The sequence shown here is derived from an EMBL/GenBank/DDBJ whole genome shotgun (WGS) entry which is preliminary data.</text>
</comment>
<dbReference type="InterPro" id="IPR000866">
    <property type="entry name" value="AhpC/TSA"/>
</dbReference>
<dbReference type="GO" id="GO:0016209">
    <property type="term" value="F:antioxidant activity"/>
    <property type="evidence" value="ECO:0007669"/>
    <property type="project" value="InterPro"/>
</dbReference>
<accession>A0A062V5V9</accession>
<keyword evidence="2" id="KW-0732">Signal</keyword>
<dbReference type="GO" id="GO:0016491">
    <property type="term" value="F:oxidoreductase activity"/>
    <property type="evidence" value="ECO:0007669"/>
    <property type="project" value="InterPro"/>
</dbReference>
<dbReference type="CDD" id="cd02966">
    <property type="entry name" value="TlpA_like_family"/>
    <property type="match status" value="1"/>
</dbReference>
<dbReference type="SUPFAM" id="SSF52833">
    <property type="entry name" value="Thioredoxin-like"/>
    <property type="match status" value="1"/>
</dbReference>
<evidence type="ECO:0000259" key="3">
    <source>
        <dbReference type="PROSITE" id="PS51352"/>
    </source>
</evidence>
<name>A0A062V5V9_9PROT</name>
<feature type="chain" id="PRO_5001615488" evidence="2">
    <location>
        <begin position="23"/>
        <end position="245"/>
    </location>
</feature>
<protein>
    <submittedName>
        <fullName evidence="4">Putative lipoprotein</fullName>
    </submittedName>
</protein>
<gene>
    <name evidence="4" type="ORF">HPO_15126</name>
</gene>
<dbReference type="InterPro" id="IPR013766">
    <property type="entry name" value="Thioredoxin_domain"/>
</dbReference>
<feature type="domain" description="Thioredoxin" evidence="3">
    <location>
        <begin position="75"/>
        <end position="231"/>
    </location>
</feature>
<dbReference type="PATRIC" id="fig|1280954.3.peg.3061"/>
<dbReference type="PROSITE" id="PS51257">
    <property type="entry name" value="PROKAR_LIPOPROTEIN"/>
    <property type="match status" value="1"/>
</dbReference>
<evidence type="ECO:0000313" key="4">
    <source>
        <dbReference type="EMBL" id="KCZ97376.1"/>
    </source>
</evidence>
<dbReference type="Gene3D" id="3.40.30.10">
    <property type="entry name" value="Glutaredoxin"/>
    <property type="match status" value="1"/>
</dbReference>
<dbReference type="Pfam" id="PF00578">
    <property type="entry name" value="AhpC-TSA"/>
    <property type="match status" value="1"/>
</dbReference>
<dbReference type="PROSITE" id="PS51352">
    <property type="entry name" value="THIOREDOXIN_2"/>
    <property type="match status" value="1"/>
</dbReference>
<reference evidence="4 5" key="1">
    <citation type="journal article" date="2014" name="Antonie Van Leeuwenhoek">
        <title>Hyphomonas beringensis sp. nov. and Hyphomonas chukchiensis sp. nov., isolated from surface seawater of the Bering Sea and Chukchi Sea.</title>
        <authorList>
            <person name="Li C."/>
            <person name="Lai Q."/>
            <person name="Li G."/>
            <person name="Dong C."/>
            <person name="Wang J."/>
            <person name="Liao Y."/>
            <person name="Shao Z."/>
        </authorList>
    </citation>
    <scope>NUCLEOTIDE SEQUENCE [LARGE SCALE GENOMIC DNA]</scope>
    <source>
        <strain evidence="4 5">PS728</strain>
    </source>
</reference>
<organism evidence="4 5">
    <name type="scientific">Hyphomonas polymorpha PS728</name>
    <dbReference type="NCBI Taxonomy" id="1280954"/>
    <lineage>
        <taxon>Bacteria</taxon>
        <taxon>Pseudomonadati</taxon>
        <taxon>Pseudomonadota</taxon>
        <taxon>Alphaproteobacteria</taxon>
        <taxon>Hyphomonadales</taxon>
        <taxon>Hyphomonadaceae</taxon>
        <taxon>Hyphomonas</taxon>
    </lineage>
</organism>
<dbReference type="InterPro" id="IPR036249">
    <property type="entry name" value="Thioredoxin-like_sf"/>
</dbReference>
<evidence type="ECO:0000256" key="2">
    <source>
        <dbReference type="SAM" id="SignalP"/>
    </source>
</evidence>
<dbReference type="PANTHER" id="PTHR42852">
    <property type="entry name" value="THIOL:DISULFIDE INTERCHANGE PROTEIN DSBE"/>
    <property type="match status" value="1"/>
</dbReference>
<feature type="signal peptide" evidence="2">
    <location>
        <begin position="1"/>
        <end position="22"/>
    </location>
</feature>
<keyword evidence="4" id="KW-0449">Lipoprotein</keyword>
<proteinExistence type="predicted"/>
<dbReference type="EMBL" id="ARYM01000020">
    <property type="protein sequence ID" value="KCZ97376.1"/>
    <property type="molecule type" value="Genomic_DNA"/>
</dbReference>
<dbReference type="AlphaFoldDB" id="A0A062V5V9"/>
<dbReference type="InterPro" id="IPR050553">
    <property type="entry name" value="Thioredoxin_ResA/DsbE_sf"/>
</dbReference>
<keyword evidence="5" id="KW-1185">Reference proteome</keyword>
<feature type="region of interest" description="Disordered" evidence="1">
    <location>
        <begin position="23"/>
        <end position="60"/>
    </location>
</feature>
<dbReference type="STRING" id="1280954.HPO_15126"/>
<dbReference type="PANTHER" id="PTHR42852:SF17">
    <property type="entry name" value="THIOREDOXIN-LIKE PROTEIN HI_1115"/>
    <property type="match status" value="1"/>
</dbReference>
<dbReference type="OrthoDB" id="743079at2"/>
<evidence type="ECO:0000256" key="1">
    <source>
        <dbReference type="SAM" id="MobiDB-lite"/>
    </source>
</evidence>
<dbReference type="Proteomes" id="UP000027100">
    <property type="component" value="Unassembled WGS sequence"/>
</dbReference>
<dbReference type="RefSeq" id="WP_051612664.1">
    <property type="nucleotide sequence ID" value="NZ_ARYM01000020.1"/>
</dbReference>
<sequence length="245" mass="26142">MKAFLIALAAAAMLSACGPAPQPDLASAPEAATGESARPKAQGFITQNAAPPEGAADTKGDGVFRDDYGRPFQYALLGQKLPEFTAPTSDGGTFSSADISRWTVIDVWGAWCADCVADGPYVDALARAIAQDPDLNFLSIHVPANANRATPEELYGKYGSLEAYFASAGYSVPSVVLDNDASLRQLLQISWTPSYLLVSPDGVVRGFRTDLRVIEDQPVKTFIQDIAEVRKEVRDLLASTPSDIE</sequence>
<evidence type="ECO:0000313" key="5">
    <source>
        <dbReference type="Proteomes" id="UP000027100"/>
    </source>
</evidence>
<dbReference type="eggNOG" id="COG0526">
    <property type="taxonomic scope" value="Bacteria"/>
</dbReference>